<reference evidence="8 9" key="1">
    <citation type="journal article" date="2019" name="New Phytol.">
        <title>Comparative genomics reveals unique wood-decay strategies and fruiting body development in the Schizophyllaceae.</title>
        <authorList>
            <person name="Almasi E."/>
            <person name="Sahu N."/>
            <person name="Krizsan K."/>
            <person name="Balint B."/>
            <person name="Kovacs G.M."/>
            <person name="Kiss B."/>
            <person name="Cseklye J."/>
            <person name="Drula E."/>
            <person name="Henrissat B."/>
            <person name="Nagy I."/>
            <person name="Chovatia M."/>
            <person name="Adam C."/>
            <person name="LaButti K."/>
            <person name="Lipzen A."/>
            <person name="Riley R."/>
            <person name="Grigoriev I.V."/>
            <person name="Nagy L.G."/>
        </authorList>
    </citation>
    <scope>NUCLEOTIDE SEQUENCE [LARGE SCALE GENOMIC DNA]</scope>
    <source>
        <strain evidence="8 9">NL-1724</strain>
    </source>
</reference>
<evidence type="ECO:0000256" key="2">
    <source>
        <dbReference type="ARBA" id="ARBA00022692"/>
    </source>
</evidence>
<keyword evidence="2 6" id="KW-0812">Transmembrane</keyword>
<name>A0A550CCG8_9AGAR</name>
<evidence type="ECO:0000313" key="9">
    <source>
        <dbReference type="Proteomes" id="UP000320762"/>
    </source>
</evidence>
<comment type="similarity">
    <text evidence="5">Belongs to the SAT4 family.</text>
</comment>
<feature type="transmembrane region" description="Helical" evidence="6">
    <location>
        <begin position="76"/>
        <end position="100"/>
    </location>
</feature>
<dbReference type="InterPro" id="IPR049326">
    <property type="entry name" value="Rhodopsin_dom_fungi"/>
</dbReference>
<accession>A0A550CCG8</accession>
<feature type="transmembrane region" description="Helical" evidence="6">
    <location>
        <begin position="152"/>
        <end position="175"/>
    </location>
</feature>
<keyword evidence="3 6" id="KW-1133">Transmembrane helix</keyword>
<keyword evidence="4 6" id="KW-0472">Membrane</keyword>
<dbReference type="Pfam" id="PF20684">
    <property type="entry name" value="Fung_rhodopsin"/>
    <property type="match status" value="1"/>
</dbReference>
<dbReference type="GO" id="GO:0016020">
    <property type="term" value="C:membrane"/>
    <property type="evidence" value="ECO:0007669"/>
    <property type="project" value="UniProtKB-SubCell"/>
</dbReference>
<dbReference type="InterPro" id="IPR052337">
    <property type="entry name" value="SAT4-like"/>
</dbReference>
<evidence type="ECO:0000256" key="3">
    <source>
        <dbReference type="ARBA" id="ARBA00022989"/>
    </source>
</evidence>
<evidence type="ECO:0000259" key="7">
    <source>
        <dbReference type="Pfam" id="PF20684"/>
    </source>
</evidence>
<gene>
    <name evidence="8" type="ORF">BD626DRAFT_569625</name>
</gene>
<dbReference type="STRING" id="97359.A0A550CCG8"/>
<comment type="subcellular location">
    <subcellularLocation>
        <location evidence="1">Membrane</location>
        <topology evidence="1">Multi-pass membrane protein</topology>
    </subcellularLocation>
</comment>
<evidence type="ECO:0000313" key="8">
    <source>
        <dbReference type="EMBL" id="TRM62464.1"/>
    </source>
</evidence>
<evidence type="ECO:0000256" key="1">
    <source>
        <dbReference type="ARBA" id="ARBA00004141"/>
    </source>
</evidence>
<evidence type="ECO:0000256" key="6">
    <source>
        <dbReference type="SAM" id="Phobius"/>
    </source>
</evidence>
<comment type="caution">
    <text evidence="8">The sequence shown here is derived from an EMBL/GenBank/DDBJ whole genome shotgun (WGS) entry which is preliminary data.</text>
</comment>
<protein>
    <recommendedName>
        <fullName evidence="7">Rhodopsin domain-containing protein</fullName>
    </recommendedName>
</protein>
<sequence>MGVVITIPIVHDTAISVYTIAAFITICRLVIRIHDKKWGWDDFCAAVALVTGGLMLTGALILIGPTPSMTDLTMVAGYYITACGFYACIWACRFSILCTISRITPAWWRPYIRAMFFAFGGMYLFLTIQAIVHCESDPSWKPGQCSLGRQVAAAQLVTDIVSDLMLSLAPVRLLWQSNLSRAQRIRLITVFASCILTSLVSLAHAYCIWVNKGLDEVYSAMYELSVSIIVCSLSVLVGFFSRLRKSSKGLMDSTSNDRSGTRGGATSGFELAVHSRPITWTLRRLHGSTMSTVATSRWMPRRGLTLWTTKQKTI</sequence>
<dbReference type="Proteomes" id="UP000320762">
    <property type="component" value="Unassembled WGS sequence"/>
</dbReference>
<feature type="transmembrane region" description="Helical" evidence="6">
    <location>
        <begin position="221"/>
        <end position="241"/>
    </location>
</feature>
<dbReference type="EMBL" id="VDMD01000012">
    <property type="protein sequence ID" value="TRM62464.1"/>
    <property type="molecule type" value="Genomic_DNA"/>
</dbReference>
<evidence type="ECO:0000256" key="4">
    <source>
        <dbReference type="ARBA" id="ARBA00023136"/>
    </source>
</evidence>
<feature type="domain" description="Rhodopsin" evidence="7">
    <location>
        <begin position="28"/>
        <end position="236"/>
    </location>
</feature>
<dbReference type="PANTHER" id="PTHR33048">
    <property type="entry name" value="PTH11-LIKE INTEGRAL MEMBRANE PROTEIN (AFU_ORTHOLOGUE AFUA_5G11245)"/>
    <property type="match status" value="1"/>
</dbReference>
<feature type="transmembrane region" description="Helical" evidence="6">
    <location>
        <begin position="43"/>
        <end position="64"/>
    </location>
</feature>
<feature type="transmembrane region" description="Helical" evidence="6">
    <location>
        <begin position="187"/>
        <end position="209"/>
    </location>
</feature>
<dbReference type="PANTHER" id="PTHR33048:SF47">
    <property type="entry name" value="INTEGRAL MEMBRANE PROTEIN-RELATED"/>
    <property type="match status" value="1"/>
</dbReference>
<keyword evidence="9" id="KW-1185">Reference proteome</keyword>
<proteinExistence type="inferred from homology"/>
<evidence type="ECO:0000256" key="5">
    <source>
        <dbReference type="ARBA" id="ARBA00038359"/>
    </source>
</evidence>
<organism evidence="8 9">
    <name type="scientific">Schizophyllum amplum</name>
    <dbReference type="NCBI Taxonomy" id="97359"/>
    <lineage>
        <taxon>Eukaryota</taxon>
        <taxon>Fungi</taxon>
        <taxon>Dikarya</taxon>
        <taxon>Basidiomycota</taxon>
        <taxon>Agaricomycotina</taxon>
        <taxon>Agaricomycetes</taxon>
        <taxon>Agaricomycetidae</taxon>
        <taxon>Agaricales</taxon>
        <taxon>Schizophyllaceae</taxon>
        <taxon>Schizophyllum</taxon>
    </lineage>
</organism>
<feature type="transmembrane region" description="Helical" evidence="6">
    <location>
        <begin position="112"/>
        <end position="132"/>
    </location>
</feature>
<dbReference type="OrthoDB" id="3229610at2759"/>
<dbReference type="AlphaFoldDB" id="A0A550CCG8"/>
<feature type="transmembrane region" description="Helical" evidence="6">
    <location>
        <begin position="13"/>
        <end position="31"/>
    </location>
</feature>